<dbReference type="OrthoDB" id="5984733at2759"/>
<dbReference type="Proteomes" id="UP001152795">
    <property type="component" value="Unassembled WGS sequence"/>
</dbReference>
<name>A0A6S7HYD6_PARCT</name>
<dbReference type="InterPro" id="IPR036397">
    <property type="entry name" value="RNaseH_sf"/>
</dbReference>
<reference evidence="1" key="1">
    <citation type="submission" date="2020-04" db="EMBL/GenBank/DDBJ databases">
        <authorList>
            <person name="Alioto T."/>
            <person name="Alioto T."/>
            <person name="Gomez Garrido J."/>
        </authorList>
    </citation>
    <scope>NUCLEOTIDE SEQUENCE</scope>
    <source>
        <strain evidence="1">A484AB</strain>
    </source>
</reference>
<keyword evidence="2" id="KW-1185">Reference proteome</keyword>
<dbReference type="InterPro" id="IPR016197">
    <property type="entry name" value="Chromo-like_dom_sf"/>
</dbReference>
<dbReference type="PROSITE" id="PS50013">
    <property type="entry name" value="CHROMO_2"/>
    <property type="match status" value="1"/>
</dbReference>
<dbReference type="GO" id="GO:0003676">
    <property type="term" value="F:nucleic acid binding"/>
    <property type="evidence" value="ECO:0007669"/>
    <property type="project" value="InterPro"/>
</dbReference>
<dbReference type="SMART" id="SM00298">
    <property type="entry name" value="CHROMO"/>
    <property type="match status" value="1"/>
</dbReference>
<organism evidence="1 2">
    <name type="scientific">Paramuricea clavata</name>
    <name type="common">Red gorgonian</name>
    <name type="synonym">Violescent sea-whip</name>
    <dbReference type="NCBI Taxonomy" id="317549"/>
    <lineage>
        <taxon>Eukaryota</taxon>
        <taxon>Metazoa</taxon>
        <taxon>Cnidaria</taxon>
        <taxon>Anthozoa</taxon>
        <taxon>Octocorallia</taxon>
        <taxon>Malacalcyonacea</taxon>
        <taxon>Plexauridae</taxon>
        <taxon>Paramuricea</taxon>
    </lineage>
</organism>
<dbReference type="EMBL" id="CACRXK020006553">
    <property type="protein sequence ID" value="CAB4009727.1"/>
    <property type="molecule type" value="Genomic_DNA"/>
</dbReference>
<dbReference type="PANTHER" id="PTHR46585:SF1">
    <property type="entry name" value="CHROMO DOMAIN-CONTAINING PROTEIN"/>
    <property type="match status" value="1"/>
</dbReference>
<dbReference type="Pfam" id="PF00385">
    <property type="entry name" value="Chromo"/>
    <property type="match status" value="1"/>
</dbReference>
<dbReference type="SUPFAM" id="SSF53098">
    <property type="entry name" value="Ribonuclease H-like"/>
    <property type="match status" value="1"/>
</dbReference>
<dbReference type="InterPro" id="IPR000953">
    <property type="entry name" value="Chromo/chromo_shadow_dom"/>
</dbReference>
<gene>
    <name evidence="1" type="ORF">PACLA_8A059287</name>
</gene>
<dbReference type="AlphaFoldDB" id="A0A6S7HYD6"/>
<comment type="caution">
    <text evidence="1">The sequence shown here is derived from an EMBL/GenBank/DDBJ whole genome shotgun (WGS) entry which is preliminary data.</text>
</comment>
<dbReference type="PROSITE" id="PS50994">
    <property type="entry name" value="INTEGRASE"/>
    <property type="match status" value="1"/>
</dbReference>
<sequence>MKTLKRKADEWLMKQDAYTMHKPMRRHFKRNRVIVGGIDQQWQMDLADMQSMQKFNDGYRYLLVCIDVFSKYAWVVPLKNKTGPTLVEAFKVILTSGCKPEKIMTDQGTEFLNKHFRALMKEEDIELYNTYNETKASIVERLIRTLKTKMWRYFTAKKTMRYVDMLPDLVYSYNHTVHRSIKTKPVDVTAGNEKKVWHTLYDDHSVARNVKYKFRIGDQVRISKMKRTFEKGYLPNFWKEIFTISKQIPRDPPVYKLKDLDGEELKGTFYEKELQKIIKEDDVYEIEKILKKRGRGNNVHYLVKLLGYPNKFNTWVPASEINMI</sequence>
<accession>A0A6S7HYD6</accession>
<dbReference type="SUPFAM" id="SSF54160">
    <property type="entry name" value="Chromo domain-like"/>
    <property type="match status" value="1"/>
</dbReference>
<dbReference type="Gene3D" id="3.30.420.10">
    <property type="entry name" value="Ribonuclease H-like superfamily/Ribonuclease H"/>
    <property type="match status" value="1"/>
</dbReference>
<dbReference type="Pfam" id="PF00665">
    <property type="entry name" value="rve"/>
    <property type="match status" value="1"/>
</dbReference>
<evidence type="ECO:0000313" key="2">
    <source>
        <dbReference type="Proteomes" id="UP001152795"/>
    </source>
</evidence>
<evidence type="ECO:0000313" key="1">
    <source>
        <dbReference type="EMBL" id="CAB4009727.1"/>
    </source>
</evidence>
<dbReference type="CDD" id="cd00024">
    <property type="entry name" value="CD_CSD"/>
    <property type="match status" value="1"/>
</dbReference>
<dbReference type="InterPro" id="IPR012337">
    <property type="entry name" value="RNaseH-like_sf"/>
</dbReference>
<dbReference type="GO" id="GO:0015074">
    <property type="term" value="P:DNA integration"/>
    <property type="evidence" value="ECO:0007669"/>
    <property type="project" value="InterPro"/>
</dbReference>
<protein>
    <submittedName>
        <fullName evidence="1">Uncharacterized transposon-derived</fullName>
    </submittedName>
</protein>
<dbReference type="InterPro" id="IPR001584">
    <property type="entry name" value="Integrase_cat-core"/>
</dbReference>
<dbReference type="Gene3D" id="2.40.50.40">
    <property type="match status" value="1"/>
</dbReference>
<dbReference type="InterPro" id="IPR023780">
    <property type="entry name" value="Chromo_domain"/>
</dbReference>
<dbReference type="PANTHER" id="PTHR46585">
    <property type="entry name" value="INTEGRASE CORE DOMAIN CONTAINING PROTEIN"/>
    <property type="match status" value="1"/>
</dbReference>
<proteinExistence type="predicted"/>